<organism evidence="2 3">
    <name type="scientific">Cricetulus griseus</name>
    <name type="common">Chinese hamster</name>
    <name type="synonym">Cricetulus barabensis griseus</name>
    <dbReference type="NCBI Taxonomy" id="10029"/>
    <lineage>
        <taxon>Eukaryota</taxon>
        <taxon>Metazoa</taxon>
        <taxon>Chordata</taxon>
        <taxon>Craniata</taxon>
        <taxon>Vertebrata</taxon>
        <taxon>Euteleostomi</taxon>
        <taxon>Mammalia</taxon>
        <taxon>Eutheria</taxon>
        <taxon>Euarchontoglires</taxon>
        <taxon>Glires</taxon>
        <taxon>Rodentia</taxon>
        <taxon>Myomorpha</taxon>
        <taxon>Muroidea</taxon>
        <taxon>Cricetidae</taxon>
        <taxon>Cricetinae</taxon>
        <taxon>Cricetulus</taxon>
    </lineage>
</organism>
<gene>
    <name evidence="2" type="ORF">H671_7g18525</name>
</gene>
<accession>A0A061HWG4</accession>
<dbReference type="EMBL" id="KE682154">
    <property type="protein sequence ID" value="ERE67637.1"/>
    <property type="molecule type" value="Genomic_DNA"/>
</dbReference>
<sequence>MQKSAHQNDMVSAPYTTRAHFISPLMAEADSLIRIPLMRHREVKRLPEVTYCREEGIDRPQFPPLDIGLLRDEPVVHVLHEGHEKDKNGRSCDGCRTESQCTQQAEVPGSHYGGDPRTPWEMRLESMDLGTVD</sequence>
<dbReference type="Proteomes" id="UP000030759">
    <property type="component" value="Unassembled WGS sequence"/>
</dbReference>
<reference evidence="3" key="1">
    <citation type="journal article" date="2013" name="Nat. Biotechnol.">
        <title>Chinese hamster genome sequenced from sorted chromosomes.</title>
        <authorList>
            <person name="Brinkrolf K."/>
            <person name="Rupp O."/>
            <person name="Laux H."/>
            <person name="Kollin F."/>
            <person name="Ernst W."/>
            <person name="Linke B."/>
            <person name="Kofler R."/>
            <person name="Romand S."/>
            <person name="Hesse F."/>
            <person name="Budach W.E."/>
            <person name="Galosy S."/>
            <person name="Muller D."/>
            <person name="Noll T."/>
            <person name="Wienberg J."/>
            <person name="Jostock T."/>
            <person name="Leonard M."/>
            <person name="Grillari J."/>
            <person name="Tauch A."/>
            <person name="Goesmann A."/>
            <person name="Helk B."/>
            <person name="Mott J.E."/>
            <person name="Puhler A."/>
            <person name="Borth N."/>
        </authorList>
    </citation>
    <scope>NUCLEOTIDE SEQUENCE [LARGE SCALE GENOMIC DNA]</scope>
    <source>
        <strain evidence="3">17A/GY</strain>
    </source>
</reference>
<evidence type="ECO:0000313" key="3">
    <source>
        <dbReference type="Proteomes" id="UP000030759"/>
    </source>
</evidence>
<proteinExistence type="predicted"/>
<evidence type="ECO:0000256" key="1">
    <source>
        <dbReference type="SAM" id="MobiDB-lite"/>
    </source>
</evidence>
<protein>
    <submittedName>
        <fullName evidence="2">Uncharacterized protein</fullName>
    </submittedName>
</protein>
<feature type="region of interest" description="Disordered" evidence="1">
    <location>
        <begin position="101"/>
        <end position="120"/>
    </location>
</feature>
<evidence type="ECO:0000313" key="2">
    <source>
        <dbReference type="EMBL" id="ERE67637.1"/>
    </source>
</evidence>
<name>A0A061HWG4_CRIGR</name>
<dbReference type="AlphaFoldDB" id="A0A061HWG4"/>